<dbReference type="PROSITE" id="PS51736">
    <property type="entry name" value="RECOMBINASES_3"/>
    <property type="match status" value="1"/>
</dbReference>
<accession>A0A540V9U3</accession>
<feature type="non-terminal residue" evidence="9">
    <location>
        <position position="560"/>
    </location>
</feature>
<evidence type="ECO:0000259" key="7">
    <source>
        <dbReference type="PROSITE" id="PS51736"/>
    </source>
</evidence>
<evidence type="ECO:0000313" key="10">
    <source>
        <dbReference type="Proteomes" id="UP000317371"/>
    </source>
</evidence>
<feature type="domain" description="Recombinase" evidence="8">
    <location>
        <begin position="189"/>
        <end position="331"/>
    </location>
</feature>
<keyword evidence="6" id="KW-0175">Coiled coil</keyword>
<dbReference type="PANTHER" id="PTHR30461:SF23">
    <property type="entry name" value="DNA RECOMBINASE-RELATED"/>
    <property type="match status" value="1"/>
</dbReference>
<evidence type="ECO:0000256" key="5">
    <source>
        <dbReference type="PROSITE-ProRule" id="PRU10137"/>
    </source>
</evidence>
<dbReference type="GO" id="GO:0000150">
    <property type="term" value="F:DNA strand exchange activity"/>
    <property type="evidence" value="ECO:0007669"/>
    <property type="project" value="InterPro"/>
</dbReference>
<dbReference type="Pfam" id="PF00239">
    <property type="entry name" value="Resolvase"/>
    <property type="match status" value="1"/>
</dbReference>
<dbReference type="InterPro" id="IPR036162">
    <property type="entry name" value="Resolvase-like_N_sf"/>
</dbReference>
<sequence>MADAALWSAICRIRFAHRKDEVARSGGTKVTQRAALYARVSTPQQEQEATIESQIAALESFAQQQGYPLDPALYFLEQGVSGAQLDRPALNHLRDLAPEARFDVVLCYSPDRLARHYAHQWVLLDELRRVGVEVIFINQPAAPDGPEGQLFLGIQGLFAEYERVQITERLRRGKLYRMRQGTLVNPNPPYGYQYVPVSEPGGGRWVEQPTEGEVVRTLYRWYTEEGLTITQSVDRLNEAGDRMPPRGKRWHYSTVQTLLQQPAYAGRAYYNRTRTCHEAVGQPKKSGRGRRRRPTHEPRLREEWIEIAVPPLVAEDVWQRAQEQLAMNQKFAPRNNKRHFYLLRSLLVCGTCGRTLAGRTSQGGVYYYCTNRGKLRDPDVAPHACSIAGRIVEPLVWEAVCRLLGNPNLLADAWQAQWETDTADPDEADRLQRRQRALERQWTRLLDAFQDELIDKEELARRKAQLDSERKALAQRLGQLRQQARQQQAKAQMLEDFATFCQKIEASLANPTPEVQQEVIRLLIDHIVVEKDAITIKHIVPTDDNCRLLPGRRPTQMNAD</sequence>
<reference evidence="9 10" key="1">
    <citation type="submission" date="2019-06" db="EMBL/GenBank/DDBJ databases">
        <title>Genome sequence of Litorilinea aerophila BAA-2444.</title>
        <authorList>
            <person name="Maclea K.S."/>
            <person name="Maurais E.G."/>
            <person name="Iannazzi L.C."/>
        </authorList>
    </citation>
    <scope>NUCLEOTIDE SEQUENCE [LARGE SCALE GENOMIC DNA]</scope>
    <source>
        <strain evidence="9 10">ATCC BAA-2444</strain>
    </source>
</reference>
<dbReference type="Gene3D" id="3.40.50.1390">
    <property type="entry name" value="Resolvase, N-terminal catalytic domain"/>
    <property type="match status" value="1"/>
</dbReference>
<dbReference type="InterPro" id="IPR025827">
    <property type="entry name" value="Zn_ribbon_recom_dom"/>
</dbReference>
<dbReference type="Proteomes" id="UP000317371">
    <property type="component" value="Unassembled WGS sequence"/>
</dbReference>
<dbReference type="AlphaFoldDB" id="A0A540V9U3"/>
<feature type="active site" description="O-(5'-phospho-DNA)-serine intermediate" evidence="4 5">
    <location>
        <position position="41"/>
    </location>
</feature>
<evidence type="ECO:0000256" key="3">
    <source>
        <dbReference type="ARBA" id="ARBA00023172"/>
    </source>
</evidence>
<evidence type="ECO:0000256" key="6">
    <source>
        <dbReference type="SAM" id="Coils"/>
    </source>
</evidence>
<dbReference type="GO" id="GO:0003677">
    <property type="term" value="F:DNA binding"/>
    <property type="evidence" value="ECO:0007669"/>
    <property type="project" value="UniProtKB-KW"/>
</dbReference>
<evidence type="ECO:0000256" key="1">
    <source>
        <dbReference type="ARBA" id="ARBA00022908"/>
    </source>
</evidence>
<dbReference type="InterPro" id="IPR011109">
    <property type="entry name" value="DNA_bind_recombinase_dom"/>
</dbReference>
<keyword evidence="1" id="KW-0229">DNA integration</keyword>
<dbReference type="Pfam" id="PF07508">
    <property type="entry name" value="Recombinase"/>
    <property type="match status" value="1"/>
</dbReference>
<dbReference type="OrthoDB" id="165235at2"/>
<name>A0A540V9U3_9CHLR</name>
<organism evidence="9 10">
    <name type="scientific">Litorilinea aerophila</name>
    <dbReference type="NCBI Taxonomy" id="1204385"/>
    <lineage>
        <taxon>Bacteria</taxon>
        <taxon>Bacillati</taxon>
        <taxon>Chloroflexota</taxon>
        <taxon>Caldilineae</taxon>
        <taxon>Caldilineales</taxon>
        <taxon>Caldilineaceae</taxon>
        <taxon>Litorilinea</taxon>
    </lineage>
</organism>
<dbReference type="Pfam" id="PF13408">
    <property type="entry name" value="Zn_ribbon_recom"/>
    <property type="match status" value="1"/>
</dbReference>
<keyword evidence="2" id="KW-0238">DNA-binding</keyword>
<dbReference type="InterPro" id="IPR038109">
    <property type="entry name" value="DNA_bind_recomb_sf"/>
</dbReference>
<gene>
    <name evidence="9" type="ORF">FKZ61_23585</name>
</gene>
<keyword evidence="10" id="KW-1185">Reference proteome</keyword>
<feature type="coiled-coil region" evidence="6">
    <location>
        <begin position="456"/>
        <end position="490"/>
    </location>
</feature>
<dbReference type="PROSITE" id="PS00397">
    <property type="entry name" value="RECOMBINASES_1"/>
    <property type="match status" value="1"/>
</dbReference>
<dbReference type="InParanoid" id="A0A540V9U3"/>
<dbReference type="PROSITE" id="PS51737">
    <property type="entry name" value="RECOMBINASE_DNA_BIND"/>
    <property type="match status" value="1"/>
</dbReference>
<evidence type="ECO:0000256" key="4">
    <source>
        <dbReference type="PIRSR" id="PIRSR606118-50"/>
    </source>
</evidence>
<dbReference type="SUPFAM" id="SSF53041">
    <property type="entry name" value="Resolvase-like"/>
    <property type="match status" value="1"/>
</dbReference>
<proteinExistence type="predicted"/>
<dbReference type="Gene3D" id="3.90.1750.20">
    <property type="entry name" value="Putative Large Serine Recombinase, Chain B, Domain 2"/>
    <property type="match status" value="1"/>
</dbReference>
<dbReference type="CDD" id="cd00338">
    <property type="entry name" value="Ser_Recombinase"/>
    <property type="match status" value="1"/>
</dbReference>
<evidence type="ECO:0000256" key="2">
    <source>
        <dbReference type="ARBA" id="ARBA00023125"/>
    </source>
</evidence>
<dbReference type="RefSeq" id="WP_141612630.1">
    <property type="nucleotide sequence ID" value="NZ_VIGC02000074.1"/>
</dbReference>
<dbReference type="PANTHER" id="PTHR30461">
    <property type="entry name" value="DNA-INVERTASE FROM LAMBDOID PROPHAGE"/>
    <property type="match status" value="1"/>
</dbReference>
<dbReference type="InterPro" id="IPR006119">
    <property type="entry name" value="Resolv_N"/>
</dbReference>
<dbReference type="GO" id="GO:0015074">
    <property type="term" value="P:DNA integration"/>
    <property type="evidence" value="ECO:0007669"/>
    <property type="project" value="UniProtKB-KW"/>
</dbReference>
<feature type="domain" description="Resolvase/invertase-type recombinase catalytic" evidence="7">
    <location>
        <begin position="33"/>
        <end position="181"/>
    </location>
</feature>
<dbReference type="InterPro" id="IPR006118">
    <property type="entry name" value="Recombinase_CS"/>
</dbReference>
<evidence type="ECO:0000313" key="9">
    <source>
        <dbReference type="EMBL" id="TQE92923.1"/>
    </source>
</evidence>
<dbReference type="EMBL" id="VIGC01000076">
    <property type="protein sequence ID" value="TQE92923.1"/>
    <property type="molecule type" value="Genomic_DNA"/>
</dbReference>
<dbReference type="InterPro" id="IPR050639">
    <property type="entry name" value="SSR_resolvase"/>
</dbReference>
<keyword evidence="3" id="KW-0233">DNA recombination</keyword>
<protein>
    <submittedName>
        <fullName evidence="9">Recombinase family protein</fullName>
    </submittedName>
</protein>
<evidence type="ECO:0000259" key="8">
    <source>
        <dbReference type="PROSITE" id="PS51737"/>
    </source>
</evidence>
<comment type="caution">
    <text evidence="9">The sequence shown here is derived from an EMBL/GenBank/DDBJ whole genome shotgun (WGS) entry which is preliminary data.</text>
</comment>
<dbReference type="SMART" id="SM00857">
    <property type="entry name" value="Resolvase"/>
    <property type="match status" value="1"/>
</dbReference>